<dbReference type="RefSeq" id="WP_349640041.1">
    <property type="nucleotide sequence ID" value="NZ_CP090958.1"/>
</dbReference>
<sequence length="135" mass="15083">MTCPCGGLPAGASFAECCQPAMDLTSWPTSAEALMRSRYTAFVRRDADHLFRTWHPRTRPAEVDASRGTVWLGLEILQVIGGTADDEVGEVHFRARFRDDNGEQVIEERSRFRKRAGRWFYLDAATDADGGMMGP</sequence>
<dbReference type="Proteomes" id="UP001209083">
    <property type="component" value="Chromosome"/>
</dbReference>
<gene>
    <name evidence="2" type="ORF">LWF01_05510</name>
</gene>
<dbReference type="SUPFAM" id="SSF54427">
    <property type="entry name" value="NTF2-like"/>
    <property type="match status" value="1"/>
</dbReference>
<accession>A0ABY8QXX6</accession>
<reference evidence="2 3" key="1">
    <citation type="submission" date="2023-05" db="EMBL/GenBank/DDBJ databases">
        <title>Lithophilousrod everest ZFBP1038 complete genpme.</title>
        <authorList>
            <person name="Tian M."/>
        </authorList>
    </citation>
    <scope>NUCLEOTIDE SEQUENCE [LARGE SCALE GENOMIC DNA]</scope>
    <source>
        <strain evidence="2 3">ZFBP1038</strain>
    </source>
</reference>
<evidence type="ECO:0000259" key="1">
    <source>
        <dbReference type="Pfam" id="PF17775"/>
    </source>
</evidence>
<evidence type="ECO:0000313" key="3">
    <source>
        <dbReference type="Proteomes" id="UP001209083"/>
    </source>
</evidence>
<evidence type="ECO:0000313" key="2">
    <source>
        <dbReference type="EMBL" id="WGW13225.1"/>
    </source>
</evidence>
<protein>
    <submittedName>
        <fullName evidence="2">YchJ family metal-binding protein</fullName>
    </submittedName>
</protein>
<dbReference type="Gene3D" id="3.10.450.50">
    <property type="match status" value="1"/>
</dbReference>
<feature type="domain" description="YchJ-like middle NTF2-like" evidence="1">
    <location>
        <begin position="30"/>
        <end position="124"/>
    </location>
</feature>
<keyword evidence="3" id="KW-1185">Reference proteome</keyword>
<dbReference type="InterPro" id="IPR032710">
    <property type="entry name" value="NTF2-like_dom_sf"/>
</dbReference>
<proteinExistence type="predicted"/>
<name>A0ABY8QXX6_9MICO</name>
<dbReference type="InterPro" id="IPR048469">
    <property type="entry name" value="YchJ-like_M"/>
</dbReference>
<dbReference type="EMBL" id="CP090958">
    <property type="protein sequence ID" value="WGW13225.1"/>
    <property type="molecule type" value="Genomic_DNA"/>
</dbReference>
<organism evidence="2 3">
    <name type="scientific">Saxibacter everestensis</name>
    <dbReference type="NCBI Taxonomy" id="2909229"/>
    <lineage>
        <taxon>Bacteria</taxon>
        <taxon>Bacillati</taxon>
        <taxon>Actinomycetota</taxon>
        <taxon>Actinomycetes</taxon>
        <taxon>Micrococcales</taxon>
        <taxon>Brevibacteriaceae</taxon>
        <taxon>Saxibacter</taxon>
    </lineage>
</organism>
<dbReference type="Pfam" id="PF17775">
    <property type="entry name" value="YchJ_M-like"/>
    <property type="match status" value="1"/>
</dbReference>